<dbReference type="EMBL" id="JAHUTI010090740">
    <property type="protein sequence ID" value="MED6261778.1"/>
    <property type="molecule type" value="Genomic_DNA"/>
</dbReference>
<dbReference type="PANTHER" id="PTHR21053:SF2">
    <property type="entry name" value="TRANSCRIPTION ELONGATION FACTOR, MITOCHONDRIAL"/>
    <property type="match status" value="1"/>
</dbReference>
<dbReference type="InterPro" id="IPR039150">
    <property type="entry name" value="TEFM"/>
</dbReference>
<dbReference type="Pfam" id="PF12836">
    <property type="entry name" value="HHH_3"/>
    <property type="match status" value="1"/>
</dbReference>
<reference evidence="2 3" key="1">
    <citation type="submission" date="2021-07" db="EMBL/GenBank/DDBJ databases">
        <authorList>
            <person name="Palmer J.M."/>
        </authorList>
    </citation>
    <scope>NUCLEOTIDE SEQUENCE [LARGE SCALE GENOMIC DNA]</scope>
    <source>
        <strain evidence="2 3">AT_MEX2019</strain>
        <tissue evidence="2">Muscle</tissue>
    </source>
</reference>
<sequence length="264" mass="29763">MSLGWPGNALGSTRRSWRRCLGRGTSGCLYWVCCPHDPVPDEAEVDNLSEPSVMDRLIALEKLMMVCQDKNGQSVRDEIQELKEKQREFERKSVLLSQLAKEKEGPVFKNNLAPLQRKQPNVTKPNKQQAVVQPLQVVKFQPIQQLAVVKTQSVCVTKKEKKLSDLVEPPDGKENAKETSWESQLDTSVLDGSKQKILDVLNTGCLKELKGLQQIGDKKAKLILGWREIHGHFIKLEDLINVEGMTQKRFSSFMKANILSAMGK</sequence>
<dbReference type="PANTHER" id="PTHR21053">
    <property type="entry name" value="TRANSCRIPTION ELONGATION FACTOR, MITOCHONDRIAL"/>
    <property type="match status" value="1"/>
</dbReference>
<dbReference type="Gene3D" id="1.10.150.280">
    <property type="entry name" value="AF1531-like domain"/>
    <property type="match status" value="1"/>
</dbReference>
<evidence type="ECO:0000313" key="2">
    <source>
        <dbReference type="EMBL" id="MED6261778.1"/>
    </source>
</evidence>
<proteinExistence type="predicted"/>
<organism evidence="2 3">
    <name type="scientific">Ataeniobius toweri</name>
    <dbReference type="NCBI Taxonomy" id="208326"/>
    <lineage>
        <taxon>Eukaryota</taxon>
        <taxon>Metazoa</taxon>
        <taxon>Chordata</taxon>
        <taxon>Craniata</taxon>
        <taxon>Vertebrata</taxon>
        <taxon>Euteleostomi</taxon>
        <taxon>Actinopterygii</taxon>
        <taxon>Neopterygii</taxon>
        <taxon>Teleostei</taxon>
        <taxon>Neoteleostei</taxon>
        <taxon>Acanthomorphata</taxon>
        <taxon>Ovalentaria</taxon>
        <taxon>Atherinomorphae</taxon>
        <taxon>Cyprinodontiformes</taxon>
        <taxon>Goodeidae</taxon>
        <taxon>Ataeniobius</taxon>
    </lineage>
</organism>
<feature type="coiled-coil region" evidence="1">
    <location>
        <begin position="72"/>
        <end position="102"/>
    </location>
</feature>
<name>A0ABU7CJG7_9TELE</name>
<protein>
    <recommendedName>
        <fullName evidence="4">Kinesin-like protein KIF22</fullName>
    </recommendedName>
</protein>
<evidence type="ECO:0000256" key="1">
    <source>
        <dbReference type="SAM" id="Coils"/>
    </source>
</evidence>
<accession>A0ABU7CJG7</accession>
<dbReference type="Proteomes" id="UP001345963">
    <property type="component" value="Unassembled WGS sequence"/>
</dbReference>
<gene>
    <name evidence="2" type="ORF">ATANTOWER_009901</name>
</gene>
<dbReference type="InterPro" id="IPR010994">
    <property type="entry name" value="RuvA_2-like"/>
</dbReference>
<comment type="caution">
    <text evidence="2">The sequence shown here is derived from an EMBL/GenBank/DDBJ whole genome shotgun (WGS) entry which is preliminary data.</text>
</comment>
<evidence type="ECO:0008006" key="4">
    <source>
        <dbReference type="Google" id="ProtNLM"/>
    </source>
</evidence>
<evidence type="ECO:0000313" key="3">
    <source>
        <dbReference type="Proteomes" id="UP001345963"/>
    </source>
</evidence>
<keyword evidence="3" id="KW-1185">Reference proteome</keyword>
<dbReference type="SUPFAM" id="SSF47781">
    <property type="entry name" value="RuvA domain 2-like"/>
    <property type="match status" value="1"/>
</dbReference>
<keyword evidence="1" id="KW-0175">Coiled coil</keyword>